<organism evidence="7 8">
    <name type="scientific">Syntrophaceticus schinkii</name>
    <dbReference type="NCBI Taxonomy" id="499207"/>
    <lineage>
        <taxon>Bacteria</taxon>
        <taxon>Bacillati</taxon>
        <taxon>Bacillota</taxon>
        <taxon>Clostridia</taxon>
        <taxon>Thermoanaerobacterales</taxon>
        <taxon>Thermoanaerobacterales Family III. Incertae Sedis</taxon>
        <taxon>Syntrophaceticus</taxon>
    </lineage>
</organism>
<accession>A0A0B7MH91</accession>
<evidence type="ECO:0000313" key="8">
    <source>
        <dbReference type="Proteomes" id="UP000046155"/>
    </source>
</evidence>
<dbReference type="RefSeq" id="WP_044665378.1">
    <property type="nucleotide sequence ID" value="NZ_CDRZ01000245.1"/>
</dbReference>
<dbReference type="Gene3D" id="2.30.40.10">
    <property type="entry name" value="Urease, subunit C, domain 1"/>
    <property type="match status" value="1"/>
</dbReference>
<dbReference type="OrthoDB" id="9765462at2"/>
<keyword evidence="8" id="KW-1185">Reference proteome</keyword>
<dbReference type="Proteomes" id="UP000046155">
    <property type="component" value="Unassembled WGS sequence"/>
</dbReference>
<dbReference type="PANTHER" id="PTHR11647:SF1">
    <property type="entry name" value="COLLAPSIN RESPONSE MEDIATOR PROTEIN"/>
    <property type="match status" value="1"/>
</dbReference>
<dbReference type="InterPro" id="IPR032466">
    <property type="entry name" value="Metal_Hydrolase"/>
</dbReference>
<dbReference type="GO" id="GO:0016812">
    <property type="term" value="F:hydrolase activity, acting on carbon-nitrogen (but not peptide) bonds, in cyclic amides"/>
    <property type="evidence" value="ECO:0007669"/>
    <property type="project" value="TreeGrafter"/>
</dbReference>
<evidence type="ECO:0000256" key="3">
    <source>
        <dbReference type="ARBA" id="ARBA00022723"/>
    </source>
</evidence>
<feature type="modified residue" description="N6-carboxylysine" evidence="5">
    <location>
        <position position="150"/>
    </location>
</feature>
<dbReference type="Pfam" id="PF01979">
    <property type="entry name" value="Amidohydro_1"/>
    <property type="match status" value="1"/>
</dbReference>
<dbReference type="GO" id="GO:0046872">
    <property type="term" value="F:metal ion binding"/>
    <property type="evidence" value="ECO:0007669"/>
    <property type="project" value="UniProtKB-KW"/>
</dbReference>
<dbReference type="FunFam" id="3.20.20.140:FF:000174">
    <property type="entry name" value="Dihydropyrimidinase-related protein 2"/>
    <property type="match status" value="1"/>
</dbReference>
<feature type="domain" description="Amidohydrolase-related" evidence="6">
    <location>
        <begin position="49"/>
        <end position="442"/>
    </location>
</feature>
<comment type="PTM">
    <text evidence="5">Carbamylation allows a single lysine to coordinate two divalent metal cations.</text>
</comment>
<evidence type="ECO:0000256" key="1">
    <source>
        <dbReference type="ARBA" id="ARBA00001947"/>
    </source>
</evidence>
<dbReference type="PANTHER" id="PTHR11647">
    <property type="entry name" value="HYDRANTOINASE/DIHYDROPYRIMIDINASE FAMILY MEMBER"/>
    <property type="match status" value="1"/>
</dbReference>
<sequence length="474" mass="52369">MDLVIKGGTVISPWGRQKLDIMVDKGKIVALGDVGAAKADRVIDATGKMVIPGGIECHTHHENAFQGAVGGDDFYGGSVAAACGGTTTMMDFSITLKGNMPLDFLKKRISMAEERGIVLDFSFHCCLTEINPEILAQIKDVIDYGAASFKVYMIYRKEEMMLDDGQLMALMDVATKHGGLVGVHAENAAIAEYRTDLLLKNGRTRWTDHPVAKPNIVEAEAIQRAALLAKEMGTGMYIYHMSTKEGVDICRNAHLNNQPLYAETCPHYLTFTEDVYNREDGYLYLISPPLRKQADIDALWKGMADKAVQVTSTDHAPFTLKEKQMNMKWDDQGNIIQEYHTVANGGPGIEMKLPTLINGVSNGKLTWEQLVFANSYGAARIFGFYPQKGLIEVGADADIVIVDPEKEVNLTNSMLHMNVEYTLYEGLPYKGWPVMTISRGTVLMENGEFVGPKGHGKYIKRSIDPEILKSSAWM</sequence>
<evidence type="ECO:0000256" key="2">
    <source>
        <dbReference type="ARBA" id="ARBA00008829"/>
    </source>
</evidence>
<dbReference type="GO" id="GO:0005829">
    <property type="term" value="C:cytosol"/>
    <property type="evidence" value="ECO:0007669"/>
    <property type="project" value="TreeGrafter"/>
</dbReference>
<reference evidence="8" key="1">
    <citation type="submission" date="2015-01" db="EMBL/GenBank/DDBJ databases">
        <authorList>
            <person name="Manzoor Shahid"/>
            <person name="Zubair Saima"/>
        </authorList>
    </citation>
    <scope>NUCLEOTIDE SEQUENCE [LARGE SCALE GENOMIC DNA]</scope>
    <source>
        <strain evidence="8">Sp3</strain>
    </source>
</reference>
<dbReference type="InterPro" id="IPR050378">
    <property type="entry name" value="Metallo-dep_Hydrolases_sf"/>
</dbReference>
<evidence type="ECO:0000259" key="6">
    <source>
        <dbReference type="Pfam" id="PF01979"/>
    </source>
</evidence>
<dbReference type="SUPFAM" id="SSF51338">
    <property type="entry name" value="Composite domain of metallo-dependent hydrolases"/>
    <property type="match status" value="1"/>
</dbReference>
<keyword evidence="3" id="KW-0479">Metal-binding</keyword>
<dbReference type="NCBIfam" id="TIGR02033">
    <property type="entry name" value="D-hydantoinase"/>
    <property type="match status" value="1"/>
</dbReference>
<evidence type="ECO:0000313" key="7">
    <source>
        <dbReference type="EMBL" id="CEO89430.1"/>
    </source>
</evidence>
<proteinExistence type="inferred from homology"/>
<comment type="cofactor">
    <cofactor evidence="1">
        <name>Zn(2+)</name>
        <dbReference type="ChEBI" id="CHEBI:29105"/>
    </cofactor>
</comment>
<dbReference type="InterPro" id="IPR011059">
    <property type="entry name" value="Metal-dep_hydrolase_composite"/>
</dbReference>
<dbReference type="AlphaFoldDB" id="A0A0B7MH91"/>
<dbReference type="SUPFAM" id="SSF51556">
    <property type="entry name" value="Metallo-dependent hydrolases"/>
    <property type="match status" value="1"/>
</dbReference>
<dbReference type="InterPro" id="IPR006680">
    <property type="entry name" value="Amidohydro-rel"/>
</dbReference>
<dbReference type="EMBL" id="CDRZ01000245">
    <property type="protein sequence ID" value="CEO89430.1"/>
    <property type="molecule type" value="Genomic_DNA"/>
</dbReference>
<dbReference type="InterPro" id="IPR011778">
    <property type="entry name" value="Hydantoinase/dihydroPyrase"/>
</dbReference>
<protein>
    <submittedName>
        <fullName evidence="7">Dihydropyrimidinase</fullName>
    </submittedName>
</protein>
<name>A0A0B7MH91_9FIRM</name>
<evidence type="ECO:0000256" key="5">
    <source>
        <dbReference type="PIRSR" id="PIRSR611778-50"/>
    </source>
</evidence>
<gene>
    <name evidence="7" type="ORF">SSCH_480009</name>
</gene>
<comment type="similarity">
    <text evidence="2">Belongs to the metallo-dependent hydrolases superfamily. Hydantoinase/dihydropyrimidinase family.</text>
</comment>
<dbReference type="Gene3D" id="3.20.20.140">
    <property type="entry name" value="Metal-dependent hydrolases"/>
    <property type="match status" value="1"/>
</dbReference>
<keyword evidence="4" id="KW-0378">Hydrolase</keyword>
<evidence type="ECO:0000256" key="4">
    <source>
        <dbReference type="ARBA" id="ARBA00022801"/>
    </source>
</evidence>